<keyword evidence="1" id="KW-0472">Membrane</keyword>
<protein>
    <recommendedName>
        <fullName evidence="4">DUF4235 domain-containing protein</fullName>
    </recommendedName>
</protein>
<proteinExistence type="predicted"/>
<accession>A0A1A9BA36</accession>
<name>A0A1A9BA36_9ACTN</name>
<dbReference type="RefSeq" id="WP_091573720.1">
    <property type="nucleotide sequence ID" value="NZ_FLRH01000003.1"/>
</dbReference>
<evidence type="ECO:0008006" key="4">
    <source>
        <dbReference type="Google" id="ProtNLM"/>
    </source>
</evidence>
<dbReference type="AlphaFoldDB" id="A0A1A9BA36"/>
<keyword evidence="1" id="KW-0812">Transmembrane</keyword>
<gene>
    <name evidence="2" type="ORF">GA0070622_2853</name>
</gene>
<evidence type="ECO:0000313" key="2">
    <source>
        <dbReference type="EMBL" id="SBT65839.1"/>
    </source>
</evidence>
<evidence type="ECO:0000313" key="3">
    <source>
        <dbReference type="Proteomes" id="UP000199558"/>
    </source>
</evidence>
<keyword evidence="3" id="KW-1185">Reference proteome</keyword>
<keyword evidence="1" id="KW-1133">Transmembrane helix</keyword>
<dbReference type="Proteomes" id="UP000199558">
    <property type="component" value="Unassembled WGS sequence"/>
</dbReference>
<organism evidence="2 3">
    <name type="scientific">Micromonospora sediminicola</name>
    <dbReference type="NCBI Taxonomy" id="946078"/>
    <lineage>
        <taxon>Bacteria</taxon>
        <taxon>Bacillati</taxon>
        <taxon>Actinomycetota</taxon>
        <taxon>Actinomycetes</taxon>
        <taxon>Micromonosporales</taxon>
        <taxon>Micromonosporaceae</taxon>
        <taxon>Micromonospora</taxon>
    </lineage>
</organism>
<dbReference type="Pfam" id="PF14019">
    <property type="entry name" value="DUF4235"/>
    <property type="match status" value="1"/>
</dbReference>
<feature type="transmembrane region" description="Helical" evidence="1">
    <location>
        <begin position="12"/>
        <end position="29"/>
    </location>
</feature>
<sequence length="90" mass="9334">MSHVAAKVAYRPVGLLLGVGAGLVSGLVFKQVWKLIEGEQDAPHATDQDRGWGEIVIAAAIQGAIFAAVKATVDRAGAVAVHRATGYWPG</sequence>
<dbReference type="EMBL" id="FLRH01000003">
    <property type="protein sequence ID" value="SBT65839.1"/>
    <property type="molecule type" value="Genomic_DNA"/>
</dbReference>
<dbReference type="STRING" id="946078.GA0070622_2853"/>
<reference evidence="3" key="1">
    <citation type="submission" date="2016-06" db="EMBL/GenBank/DDBJ databases">
        <authorList>
            <person name="Varghese N."/>
            <person name="Submissions Spin"/>
        </authorList>
    </citation>
    <scope>NUCLEOTIDE SEQUENCE [LARGE SCALE GENOMIC DNA]</scope>
    <source>
        <strain evidence="3">DSM 45794</strain>
    </source>
</reference>
<evidence type="ECO:0000256" key="1">
    <source>
        <dbReference type="SAM" id="Phobius"/>
    </source>
</evidence>
<dbReference type="InterPro" id="IPR025329">
    <property type="entry name" value="DUF4235"/>
</dbReference>